<keyword evidence="3" id="KW-0805">Transcription regulation</keyword>
<dbReference type="PANTHER" id="PTHR46577">
    <property type="entry name" value="HTH-TYPE TRANSCRIPTIONAL REGULATORY PROTEIN GABR"/>
    <property type="match status" value="1"/>
</dbReference>
<dbReference type="Pfam" id="PF00155">
    <property type="entry name" value="Aminotran_1_2"/>
    <property type="match status" value="1"/>
</dbReference>
<dbReference type="InterPro" id="IPR036388">
    <property type="entry name" value="WH-like_DNA-bd_sf"/>
</dbReference>
<dbReference type="InterPro" id="IPR000524">
    <property type="entry name" value="Tscrpt_reg_HTH_GntR"/>
</dbReference>
<organism evidence="7 8">
    <name type="scientific">[Roseibacterium] beibuensis</name>
    <dbReference type="NCBI Taxonomy" id="1193142"/>
    <lineage>
        <taxon>Bacteria</taxon>
        <taxon>Pseudomonadati</taxon>
        <taxon>Pseudomonadota</taxon>
        <taxon>Alphaproteobacteria</taxon>
        <taxon>Rhodobacterales</taxon>
        <taxon>Roseobacteraceae</taxon>
        <taxon>Roseicyclus</taxon>
    </lineage>
</organism>
<keyword evidence="2" id="KW-0663">Pyridoxal phosphate</keyword>
<reference evidence="8" key="1">
    <citation type="journal article" date="2019" name="Int. J. Syst. Evol. Microbiol.">
        <title>The Global Catalogue of Microorganisms (GCM) 10K type strain sequencing project: providing services to taxonomists for standard genome sequencing and annotation.</title>
        <authorList>
            <consortium name="The Broad Institute Genomics Platform"/>
            <consortium name="The Broad Institute Genome Sequencing Center for Infectious Disease"/>
            <person name="Wu L."/>
            <person name="Ma J."/>
        </authorList>
    </citation>
    <scope>NUCLEOTIDE SEQUENCE [LARGE SCALE GENOMIC DNA]</scope>
    <source>
        <strain evidence="8">JCM 18015</strain>
    </source>
</reference>
<protein>
    <submittedName>
        <fullName evidence="7">Transcriptional regulator MdrR2</fullName>
    </submittedName>
</protein>
<sequence length="442" mass="47112">MADSISRGALAPGERLPPHRELAYQLGVSANTTSRAYAEAVRRGLLRGEVGRGTYVRGLEAQAPGDSANTLLRKCEGPIDLSRNLPFPGFAEPHIRHVLGEISSGPALSALLDYQNETDLGGHAEAGCAWLAQCGVPASPEEVVATVGAQHALFIVLSGLLKRGDLLLTESLTYMPVLAMAERLGLYTAQVETDDGGILPESVEALCKTARPRALYLSPTLQAPTTITLPDERRVALAEIALRHDLLLIEDDVFGPLKPDRPAPIATRAPEKTLYITSLSKAVAPGLRVGFVRAPARCAPALRHAVNLTAWMAPPLTLEVASRLIHGGTASTLAMQQRGLATQRKALARAVLGDTTGRADPSGLHLWLPLPEGMRADSFCLACARRDVLVTEARSFAVDASRAPEAVRLCLSHEPNEARVEKGLSVIADLLREPSSVQPLSL</sequence>
<dbReference type="Gene3D" id="1.10.10.10">
    <property type="entry name" value="Winged helix-like DNA-binding domain superfamily/Winged helix DNA-binding domain"/>
    <property type="match status" value="1"/>
</dbReference>
<proteinExistence type="inferred from homology"/>
<feature type="domain" description="HTH gntR-type" evidence="6">
    <location>
        <begin position="1"/>
        <end position="59"/>
    </location>
</feature>
<evidence type="ECO:0000256" key="5">
    <source>
        <dbReference type="ARBA" id="ARBA00023163"/>
    </source>
</evidence>
<evidence type="ECO:0000259" key="6">
    <source>
        <dbReference type="PROSITE" id="PS50949"/>
    </source>
</evidence>
<dbReference type="InterPro" id="IPR051446">
    <property type="entry name" value="HTH_trans_reg/aminotransferase"/>
</dbReference>
<keyword evidence="8" id="KW-1185">Reference proteome</keyword>
<dbReference type="InterPro" id="IPR015421">
    <property type="entry name" value="PyrdxlP-dep_Trfase_major"/>
</dbReference>
<keyword evidence="4" id="KW-0238">DNA-binding</keyword>
<evidence type="ECO:0000256" key="1">
    <source>
        <dbReference type="ARBA" id="ARBA00005384"/>
    </source>
</evidence>
<evidence type="ECO:0000256" key="3">
    <source>
        <dbReference type="ARBA" id="ARBA00023015"/>
    </source>
</evidence>
<evidence type="ECO:0000313" key="8">
    <source>
        <dbReference type="Proteomes" id="UP001499910"/>
    </source>
</evidence>
<dbReference type="SMART" id="SM00345">
    <property type="entry name" value="HTH_GNTR"/>
    <property type="match status" value="1"/>
</dbReference>
<evidence type="ECO:0000256" key="4">
    <source>
        <dbReference type="ARBA" id="ARBA00023125"/>
    </source>
</evidence>
<name>A0ABP9KSE2_9RHOB</name>
<dbReference type="CDD" id="cd00609">
    <property type="entry name" value="AAT_like"/>
    <property type="match status" value="1"/>
</dbReference>
<dbReference type="PANTHER" id="PTHR46577:SF1">
    <property type="entry name" value="HTH-TYPE TRANSCRIPTIONAL REGULATORY PROTEIN GABR"/>
    <property type="match status" value="1"/>
</dbReference>
<dbReference type="SUPFAM" id="SSF46785">
    <property type="entry name" value="Winged helix' DNA-binding domain"/>
    <property type="match status" value="1"/>
</dbReference>
<dbReference type="Pfam" id="PF00392">
    <property type="entry name" value="GntR"/>
    <property type="match status" value="1"/>
</dbReference>
<keyword evidence="5" id="KW-0804">Transcription</keyword>
<dbReference type="EMBL" id="BAABHW010000001">
    <property type="protein sequence ID" value="GAA5064984.1"/>
    <property type="molecule type" value="Genomic_DNA"/>
</dbReference>
<dbReference type="InterPro" id="IPR036390">
    <property type="entry name" value="WH_DNA-bd_sf"/>
</dbReference>
<evidence type="ECO:0000313" key="7">
    <source>
        <dbReference type="EMBL" id="GAA5064984.1"/>
    </source>
</evidence>
<comment type="similarity">
    <text evidence="1">In the C-terminal section; belongs to the class-I pyridoxal-phosphate-dependent aminotransferase family.</text>
</comment>
<dbReference type="Gene3D" id="3.40.640.10">
    <property type="entry name" value="Type I PLP-dependent aspartate aminotransferase-like (Major domain)"/>
    <property type="match status" value="1"/>
</dbReference>
<dbReference type="InterPro" id="IPR015422">
    <property type="entry name" value="PyrdxlP-dep_Trfase_small"/>
</dbReference>
<dbReference type="InterPro" id="IPR004839">
    <property type="entry name" value="Aminotransferase_I/II_large"/>
</dbReference>
<evidence type="ECO:0000256" key="2">
    <source>
        <dbReference type="ARBA" id="ARBA00022898"/>
    </source>
</evidence>
<gene>
    <name evidence="7" type="primary">mdrR2</name>
    <name evidence="7" type="ORF">GCM10023209_02030</name>
</gene>
<dbReference type="SUPFAM" id="SSF53383">
    <property type="entry name" value="PLP-dependent transferases"/>
    <property type="match status" value="1"/>
</dbReference>
<accession>A0ABP9KSE2</accession>
<dbReference type="Proteomes" id="UP001499910">
    <property type="component" value="Unassembled WGS sequence"/>
</dbReference>
<dbReference type="Gene3D" id="3.90.1150.10">
    <property type="entry name" value="Aspartate Aminotransferase, domain 1"/>
    <property type="match status" value="1"/>
</dbReference>
<dbReference type="CDD" id="cd07377">
    <property type="entry name" value="WHTH_GntR"/>
    <property type="match status" value="1"/>
</dbReference>
<dbReference type="InterPro" id="IPR015424">
    <property type="entry name" value="PyrdxlP-dep_Trfase"/>
</dbReference>
<dbReference type="PROSITE" id="PS50949">
    <property type="entry name" value="HTH_GNTR"/>
    <property type="match status" value="1"/>
</dbReference>
<comment type="caution">
    <text evidence="7">The sequence shown here is derived from an EMBL/GenBank/DDBJ whole genome shotgun (WGS) entry which is preliminary data.</text>
</comment>